<evidence type="ECO:0000256" key="1">
    <source>
        <dbReference type="SAM" id="MobiDB-lite"/>
    </source>
</evidence>
<dbReference type="Proteomes" id="UP000187320">
    <property type="component" value="Unassembled WGS sequence"/>
</dbReference>
<name>A0A0R9NGP6_SALNE</name>
<dbReference type="Pfam" id="PF15942">
    <property type="entry name" value="DUF4751"/>
    <property type="match status" value="1"/>
</dbReference>
<accession>A0A0R9NGP6</accession>
<feature type="region of interest" description="Disordered" evidence="1">
    <location>
        <begin position="66"/>
        <end position="86"/>
    </location>
</feature>
<proteinExistence type="predicted"/>
<evidence type="ECO:0000313" key="3">
    <source>
        <dbReference type="Proteomes" id="UP000187320"/>
    </source>
</evidence>
<reference evidence="2 3" key="1">
    <citation type="submission" date="2016-10" db="EMBL/GenBank/DDBJ databases">
        <title>Geospatial study of bovine Salmonella enterica.</title>
        <authorList>
            <person name="Liao J."/>
        </authorList>
    </citation>
    <scope>NUCLEOTIDE SEQUENCE [LARGE SCALE GENOMIC DNA]</scope>
    <source>
        <strain evidence="2 3">R8_4821_R1</strain>
    </source>
</reference>
<evidence type="ECO:0000313" key="2">
    <source>
        <dbReference type="EMBL" id="OMB06271.1"/>
    </source>
</evidence>
<dbReference type="InterPro" id="IPR031855">
    <property type="entry name" value="DUF4751"/>
</dbReference>
<protein>
    <submittedName>
        <fullName evidence="2">Uncharacterized protein</fullName>
    </submittedName>
</protein>
<organism evidence="2 3">
    <name type="scientific">Salmonella newport</name>
    <dbReference type="NCBI Taxonomy" id="108619"/>
    <lineage>
        <taxon>Bacteria</taxon>
        <taxon>Pseudomonadati</taxon>
        <taxon>Pseudomonadota</taxon>
        <taxon>Gammaproteobacteria</taxon>
        <taxon>Enterobacterales</taxon>
        <taxon>Enterobacteriaceae</taxon>
        <taxon>Salmonella</taxon>
    </lineage>
</organism>
<gene>
    <name evidence="2" type="ORF">BLX71_07040</name>
</gene>
<sequence>MNVSMQARLVGNDRYLFVNTQRANPSIKTVSRFFEYKTWTEQIWRTEIIENGNAFFHWQGHDRKNGHRDTILTPKGTPADIRREGNLDGLEKPEGSSATLMLNVLLHNFQRRTSARASKV</sequence>
<dbReference type="EMBL" id="MODC01000022">
    <property type="protein sequence ID" value="OMB06271.1"/>
    <property type="molecule type" value="Genomic_DNA"/>
</dbReference>
<comment type="caution">
    <text evidence="2">The sequence shown here is derived from an EMBL/GenBank/DDBJ whole genome shotgun (WGS) entry which is preliminary data.</text>
</comment>
<dbReference type="AlphaFoldDB" id="A0A0R9NGP6"/>